<sequence>MVDRASLALTLGTVVLLSTSCAEENAPESDPPPPAEPTVLYSNVWSGGSGVDLSNRGAELIRAAYEAGELTSYVGLSNSYLGYESAVGGPARHSNRDKEEFLTWREPEDTRQAAGTNFAHIADFATTDSSVAATVCSYEIFSEPHANITLNPLNAAFRVELERTADDPGQPGVPDTDPAQQDPRAHRVPTWNVFEGWKITKLHYLRRLDGDVIPQGCTDWWQQQFPTFAANASGNLVPPPGFEPPTMPVAVQYPEWIGPANSE</sequence>
<dbReference type="PROSITE" id="PS51257">
    <property type="entry name" value="PROKAR_LIPOPROTEIN"/>
    <property type="match status" value="1"/>
</dbReference>
<feature type="region of interest" description="Disordered" evidence="1">
    <location>
        <begin position="164"/>
        <end position="186"/>
    </location>
</feature>
<dbReference type="EMBL" id="CP070619">
    <property type="protein sequence ID" value="QSE91306.1"/>
    <property type="molecule type" value="Genomic_DNA"/>
</dbReference>
<evidence type="ECO:0000313" key="2">
    <source>
        <dbReference type="EMBL" id="QSE91306.1"/>
    </source>
</evidence>
<reference evidence="2 3" key="2">
    <citation type="journal article" date="2022" name="Arch. Microbiol.">
        <title>Rhodococcus pseudokoreensis sp. nov. isolated from the rhizosphere of young M26 apple rootstocks.</title>
        <authorList>
            <person name="Kampfer P."/>
            <person name="Glaeser S.P."/>
            <person name="Blom J."/>
            <person name="Wolf J."/>
            <person name="Benning S."/>
            <person name="Schloter M."/>
            <person name="Neumann-Schaal M."/>
        </authorList>
    </citation>
    <scope>NUCLEOTIDE SEQUENCE [LARGE SCALE GENOMIC DNA]</scope>
    <source>
        <strain evidence="2 3">R79</strain>
    </source>
</reference>
<evidence type="ECO:0000313" key="3">
    <source>
        <dbReference type="Proteomes" id="UP000662986"/>
    </source>
</evidence>
<reference evidence="2 3" key="1">
    <citation type="journal article" date="2021" name="Microbiol. Resour. Announc.">
        <title>Complete Genome Sequences of Two Rhodococcus sp. Strains with Large and Linear Chromosomes, Isolated from Apple Rhizosphere.</title>
        <authorList>
            <person name="Benning S."/>
            <person name="Brugnone N."/>
            <person name="Siani R."/>
            <person name="Kublik S."/>
            <person name="Schloter M."/>
            <person name="Rad V."/>
        </authorList>
    </citation>
    <scope>NUCLEOTIDE SEQUENCE [LARGE SCALE GENOMIC DNA]</scope>
    <source>
        <strain evidence="2 3">R79</strain>
    </source>
</reference>
<dbReference type="Proteomes" id="UP000662986">
    <property type="component" value="Chromosome"/>
</dbReference>
<evidence type="ECO:0000256" key="1">
    <source>
        <dbReference type="SAM" id="MobiDB-lite"/>
    </source>
</evidence>
<accession>A0A974W5B7</accession>
<gene>
    <name evidence="2" type="ORF">JWS13_23055</name>
</gene>
<name>A0A974W5B7_9NOCA</name>
<protein>
    <submittedName>
        <fullName evidence="2">Uncharacterized protein</fullName>
    </submittedName>
</protein>
<organism evidence="2 3">
    <name type="scientific">Rhodococcus pseudokoreensis</name>
    <dbReference type="NCBI Taxonomy" id="2811421"/>
    <lineage>
        <taxon>Bacteria</taxon>
        <taxon>Bacillati</taxon>
        <taxon>Actinomycetota</taxon>
        <taxon>Actinomycetes</taxon>
        <taxon>Mycobacteriales</taxon>
        <taxon>Nocardiaceae</taxon>
        <taxon>Rhodococcus</taxon>
    </lineage>
</organism>
<proteinExistence type="predicted"/>
<keyword evidence="3" id="KW-1185">Reference proteome</keyword>